<dbReference type="AlphaFoldDB" id="A0A0C2FLY4"/>
<reference evidence="2 3" key="1">
    <citation type="submission" date="2013-12" db="EMBL/GenBank/DDBJ databases">
        <title>Draft genome of the parsitic nematode Ancylostoma duodenale.</title>
        <authorList>
            <person name="Mitreva M."/>
        </authorList>
    </citation>
    <scope>NUCLEOTIDE SEQUENCE [LARGE SCALE GENOMIC DNA]</scope>
    <source>
        <strain evidence="2 3">Zhejiang</strain>
    </source>
</reference>
<evidence type="ECO:0000259" key="1">
    <source>
        <dbReference type="Pfam" id="PF07815"/>
    </source>
</evidence>
<dbReference type="Proteomes" id="UP000054047">
    <property type="component" value="Unassembled WGS sequence"/>
</dbReference>
<evidence type="ECO:0000313" key="3">
    <source>
        <dbReference type="Proteomes" id="UP000054047"/>
    </source>
</evidence>
<dbReference type="InterPro" id="IPR012849">
    <property type="entry name" value="Abl-interactor_HHR_dom"/>
</dbReference>
<keyword evidence="3" id="KW-1185">Reference proteome</keyword>
<name>A0A0C2FLY4_9BILA</name>
<dbReference type="EMBL" id="KN766494">
    <property type="protein sequence ID" value="KIH47739.1"/>
    <property type="molecule type" value="Genomic_DNA"/>
</dbReference>
<organism evidence="2 3">
    <name type="scientific">Ancylostoma duodenale</name>
    <dbReference type="NCBI Taxonomy" id="51022"/>
    <lineage>
        <taxon>Eukaryota</taxon>
        <taxon>Metazoa</taxon>
        <taxon>Ecdysozoa</taxon>
        <taxon>Nematoda</taxon>
        <taxon>Chromadorea</taxon>
        <taxon>Rhabditida</taxon>
        <taxon>Rhabditina</taxon>
        <taxon>Rhabditomorpha</taxon>
        <taxon>Strongyloidea</taxon>
        <taxon>Ancylostomatidae</taxon>
        <taxon>Ancylostomatinae</taxon>
        <taxon>Ancylostoma</taxon>
    </lineage>
</organism>
<dbReference type="Pfam" id="PF07815">
    <property type="entry name" value="Abi_HHR"/>
    <property type="match status" value="1"/>
</dbReference>
<gene>
    <name evidence="2" type="ORF">ANCDUO_22195</name>
</gene>
<protein>
    <submittedName>
        <fullName evidence="2">Abl-interactor HHR</fullName>
    </submittedName>
</protein>
<feature type="domain" description="Abl-interactor homeo-domain homologous" evidence="1">
    <location>
        <begin position="20"/>
        <end position="57"/>
    </location>
</feature>
<proteinExistence type="predicted"/>
<evidence type="ECO:0000313" key="2">
    <source>
        <dbReference type="EMBL" id="KIH47739.1"/>
    </source>
</evidence>
<dbReference type="OrthoDB" id="2159336at2759"/>
<accession>A0A0C2FLY4</accession>
<sequence>MLDLQTDKIASLTGQVDNIDVVVNIHKEKLARREIGALTTNKTLQKQPKIIAPAVQDLCKTSPSLSKPVHHHIKPLRCCGAASTKTLKLNRHYNDIHKIMCLQIQNDV</sequence>